<dbReference type="GO" id="GO:0003746">
    <property type="term" value="F:translation elongation factor activity"/>
    <property type="evidence" value="ECO:0007669"/>
    <property type="project" value="UniProtKB-UniRule"/>
</dbReference>
<feature type="binding site" evidence="7">
    <location>
        <begin position="15"/>
        <end position="20"/>
    </location>
    <ligand>
        <name>GTP</name>
        <dbReference type="ChEBI" id="CHEBI:37565"/>
    </ligand>
</feature>
<accession>A0A2H0UUP9</accession>
<evidence type="ECO:0000313" key="9">
    <source>
        <dbReference type="EMBL" id="PIR89485.1"/>
    </source>
</evidence>
<dbReference type="GO" id="GO:0043022">
    <property type="term" value="F:ribosome binding"/>
    <property type="evidence" value="ECO:0007669"/>
    <property type="project" value="UniProtKB-UniRule"/>
</dbReference>
<dbReference type="PANTHER" id="PTHR43512:SF4">
    <property type="entry name" value="TRANSLATION FACTOR GUF1 HOMOLOG, CHLOROPLASTIC"/>
    <property type="match status" value="1"/>
</dbReference>
<dbReference type="Gene3D" id="3.30.70.240">
    <property type="match status" value="1"/>
</dbReference>
<dbReference type="HAMAP" id="MF_00071">
    <property type="entry name" value="LepA"/>
    <property type="match status" value="1"/>
</dbReference>
<dbReference type="GO" id="GO:0003924">
    <property type="term" value="F:GTPase activity"/>
    <property type="evidence" value="ECO:0007669"/>
    <property type="project" value="UniProtKB-UniRule"/>
</dbReference>
<keyword evidence="6 7" id="KW-0472">Membrane</keyword>
<dbReference type="EC" id="3.6.5.n1" evidence="7"/>
<dbReference type="SUPFAM" id="SSF54980">
    <property type="entry name" value="EF-G C-terminal domain-like"/>
    <property type="match status" value="2"/>
</dbReference>
<comment type="caution">
    <text evidence="9">The sequence shown here is derived from an EMBL/GenBank/DDBJ whole genome shotgun (WGS) entry which is preliminary data.</text>
</comment>
<evidence type="ECO:0000256" key="6">
    <source>
        <dbReference type="ARBA" id="ARBA00023136"/>
    </source>
</evidence>
<feature type="binding site" evidence="7">
    <location>
        <begin position="132"/>
        <end position="135"/>
    </location>
    <ligand>
        <name>GTP</name>
        <dbReference type="ChEBI" id="CHEBI:37565"/>
    </ligand>
</feature>
<keyword evidence="2 7" id="KW-0547">Nucleotide-binding</keyword>
<dbReference type="InterPro" id="IPR041095">
    <property type="entry name" value="EFG_II"/>
</dbReference>
<dbReference type="InterPro" id="IPR005225">
    <property type="entry name" value="Small_GTP-bd"/>
</dbReference>
<dbReference type="InterPro" id="IPR000640">
    <property type="entry name" value="EFG_V-like"/>
</dbReference>
<dbReference type="GO" id="GO:0005886">
    <property type="term" value="C:plasma membrane"/>
    <property type="evidence" value="ECO:0007669"/>
    <property type="project" value="UniProtKB-SubCell"/>
</dbReference>
<organism evidence="9 10">
    <name type="scientific">Candidatus Harrisonbacteria bacterium CG10_big_fil_rev_8_21_14_0_10_40_38</name>
    <dbReference type="NCBI Taxonomy" id="1974583"/>
    <lineage>
        <taxon>Bacteria</taxon>
        <taxon>Candidatus Harrisoniibacteriota</taxon>
    </lineage>
</organism>
<dbReference type="GO" id="GO:0005525">
    <property type="term" value="F:GTP binding"/>
    <property type="evidence" value="ECO:0007669"/>
    <property type="project" value="UniProtKB-UniRule"/>
</dbReference>
<comment type="similarity">
    <text evidence="1 7">Belongs to the TRAFAC class translation factor GTPase superfamily. Classic translation factor GTPase family. LepA subfamily.</text>
</comment>
<dbReference type="PRINTS" id="PR00315">
    <property type="entry name" value="ELONGATNFCT"/>
</dbReference>
<dbReference type="Gene3D" id="3.30.70.2570">
    <property type="entry name" value="Elongation factor 4, C-terminal domain"/>
    <property type="match status" value="1"/>
</dbReference>
<dbReference type="Gene3D" id="3.40.50.300">
    <property type="entry name" value="P-loop containing nucleotide triphosphate hydrolases"/>
    <property type="match status" value="1"/>
</dbReference>
<name>A0A2H0UUP9_9BACT</name>
<dbReference type="InterPro" id="IPR009000">
    <property type="entry name" value="Transl_B-barrel_sf"/>
</dbReference>
<keyword evidence="3 7" id="KW-0378">Hydrolase</keyword>
<dbReference type="PROSITE" id="PS00301">
    <property type="entry name" value="G_TR_1"/>
    <property type="match status" value="1"/>
</dbReference>
<sequence>MNQNIRNFLITAHVDHGKSTLADRMLEITRTIEMRSMKPQYLDQLDLERERGITIKMTPVRMAWQDTSKNDYILNLIDTPGHSDFKYEVSRALMAVEGAVLLVDATQGVQAQTLSNLDGARKANLTVLGVVNKIDVASESQVEDAVSEVSELLGIPPDEVFKVSGKSGEGVPELLSTIVSRVPPPKKLEVESCSRALIFDSLYDEHKGVIAFVRVFDGQFLPNARMTLCATGADFLAKDIGYFAPSFRSSLSLQNGEVGYIATGIKDPGKVRIGDTIMISNSSKSGCVPLPGYDEPKPVVFVSFYPEESDDYDKLRQAFGYLKLNDASLNFEPDTSEVLGRGFKVGFLGQLHFEITADRLAREFNVPTVHSFPSVAYKVMRAGEWITVTNPKDFPRDANEALELFTQVEILTPPRFLGALLSLQDFFRFSQVEIGTTGIKTRITAKLPLADLVSDLDDKIKSLSEGFASLSYEPGDWEKASVDVLEILVAGSPVPGLTRILPKELLEREGRATVEKLRNLLPRAQFTQALQARVGSKIIARETIPALRKDVTGYLYGGDRTRKMKLWKKQQAGKKKLKEFAEKQTVKIPASVFKELIKR</sequence>
<evidence type="ECO:0000256" key="7">
    <source>
        <dbReference type="HAMAP-Rule" id="MF_00071"/>
    </source>
</evidence>
<dbReference type="Proteomes" id="UP000231157">
    <property type="component" value="Unassembled WGS sequence"/>
</dbReference>
<dbReference type="InterPro" id="IPR006297">
    <property type="entry name" value="EF-4"/>
</dbReference>
<evidence type="ECO:0000256" key="5">
    <source>
        <dbReference type="ARBA" id="ARBA00023134"/>
    </source>
</evidence>
<proteinExistence type="inferred from homology"/>
<dbReference type="Gene3D" id="2.40.30.10">
    <property type="entry name" value="Translation factors"/>
    <property type="match status" value="1"/>
</dbReference>
<comment type="catalytic activity">
    <reaction evidence="7">
        <text>GTP + H2O = GDP + phosphate + H(+)</text>
        <dbReference type="Rhea" id="RHEA:19669"/>
        <dbReference type="ChEBI" id="CHEBI:15377"/>
        <dbReference type="ChEBI" id="CHEBI:15378"/>
        <dbReference type="ChEBI" id="CHEBI:37565"/>
        <dbReference type="ChEBI" id="CHEBI:43474"/>
        <dbReference type="ChEBI" id="CHEBI:58189"/>
        <dbReference type="EC" id="3.6.5.n1"/>
    </reaction>
</comment>
<dbReference type="SUPFAM" id="SSF52540">
    <property type="entry name" value="P-loop containing nucleoside triphosphate hydrolases"/>
    <property type="match status" value="1"/>
</dbReference>
<dbReference type="GO" id="GO:0045727">
    <property type="term" value="P:positive regulation of translation"/>
    <property type="evidence" value="ECO:0007669"/>
    <property type="project" value="UniProtKB-UniRule"/>
</dbReference>
<dbReference type="Pfam" id="PF00679">
    <property type="entry name" value="EFG_C"/>
    <property type="match status" value="1"/>
</dbReference>
<dbReference type="InterPro" id="IPR000795">
    <property type="entry name" value="T_Tr_GTP-bd_dom"/>
</dbReference>
<dbReference type="Gene3D" id="3.30.70.870">
    <property type="entry name" value="Elongation Factor G (Translational Gtpase), domain 3"/>
    <property type="match status" value="1"/>
</dbReference>
<comment type="subcellular location">
    <subcellularLocation>
        <location evidence="7">Cell membrane</location>
        <topology evidence="7">Peripheral membrane protein</topology>
        <orientation evidence="7">Cytoplasmic side</orientation>
    </subcellularLocation>
</comment>
<comment type="function">
    <text evidence="7">Required for accurate and efficient protein synthesis under certain stress conditions. May act as a fidelity factor of the translation reaction, by catalyzing a one-codon backward translocation of tRNAs on improperly translocated ribosomes. Back-translocation proceeds from a post-translocation (POST) complex to a pre-translocation (PRE) complex, thus giving elongation factor G a second chance to translocate the tRNAs correctly. Binds to ribosomes in a GTP-dependent manner.</text>
</comment>
<keyword evidence="7" id="KW-1003">Cell membrane</keyword>
<evidence type="ECO:0000256" key="2">
    <source>
        <dbReference type="ARBA" id="ARBA00022741"/>
    </source>
</evidence>
<reference evidence="10" key="1">
    <citation type="submission" date="2017-09" db="EMBL/GenBank/DDBJ databases">
        <title>Depth-based differentiation of microbial function through sediment-hosted aquifers and enrichment of novel symbionts in the deep terrestrial subsurface.</title>
        <authorList>
            <person name="Probst A.J."/>
            <person name="Ladd B."/>
            <person name="Jarett J.K."/>
            <person name="Geller-Mcgrath D.E."/>
            <person name="Sieber C.M.K."/>
            <person name="Emerson J.B."/>
            <person name="Anantharaman K."/>
            <person name="Thomas B.C."/>
            <person name="Malmstrom R."/>
            <person name="Stieglmeier M."/>
            <person name="Klingl A."/>
            <person name="Woyke T."/>
            <person name="Ryan C.M."/>
            <person name="Banfield J.F."/>
        </authorList>
    </citation>
    <scope>NUCLEOTIDE SEQUENCE [LARGE SCALE GENOMIC DNA]</scope>
</reference>
<dbReference type="EMBL" id="PFAZ01000001">
    <property type="protein sequence ID" value="PIR89485.1"/>
    <property type="molecule type" value="Genomic_DNA"/>
</dbReference>
<dbReference type="PROSITE" id="PS51722">
    <property type="entry name" value="G_TR_2"/>
    <property type="match status" value="1"/>
</dbReference>
<gene>
    <name evidence="7" type="primary">lepA</name>
    <name evidence="9" type="ORF">COU07_01125</name>
</gene>
<dbReference type="PANTHER" id="PTHR43512">
    <property type="entry name" value="TRANSLATION FACTOR GUF1-RELATED"/>
    <property type="match status" value="1"/>
</dbReference>
<evidence type="ECO:0000256" key="4">
    <source>
        <dbReference type="ARBA" id="ARBA00022917"/>
    </source>
</evidence>
<dbReference type="InterPro" id="IPR035647">
    <property type="entry name" value="EFG_III/V"/>
</dbReference>
<evidence type="ECO:0000313" key="10">
    <source>
        <dbReference type="Proteomes" id="UP000231157"/>
    </source>
</evidence>
<dbReference type="NCBIfam" id="TIGR00231">
    <property type="entry name" value="small_GTP"/>
    <property type="match status" value="1"/>
</dbReference>
<protein>
    <recommendedName>
        <fullName evidence="7">Elongation factor 4</fullName>
        <shortName evidence="7">EF-4</shortName>
        <ecNumber evidence="7">3.6.5.n1</ecNumber>
    </recommendedName>
    <alternativeName>
        <fullName evidence="7">Ribosomal back-translocase LepA</fullName>
    </alternativeName>
</protein>
<dbReference type="AlphaFoldDB" id="A0A2H0UUP9"/>
<evidence type="ECO:0000256" key="3">
    <source>
        <dbReference type="ARBA" id="ARBA00022801"/>
    </source>
</evidence>
<evidence type="ECO:0000256" key="1">
    <source>
        <dbReference type="ARBA" id="ARBA00005454"/>
    </source>
</evidence>
<feature type="domain" description="Tr-type G" evidence="8">
    <location>
        <begin position="3"/>
        <end position="186"/>
    </location>
</feature>
<dbReference type="InterPro" id="IPR038363">
    <property type="entry name" value="LepA_C_sf"/>
</dbReference>
<evidence type="ECO:0000259" key="8">
    <source>
        <dbReference type="PROSITE" id="PS51722"/>
    </source>
</evidence>
<dbReference type="SUPFAM" id="SSF50447">
    <property type="entry name" value="Translation proteins"/>
    <property type="match status" value="1"/>
</dbReference>
<dbReference type="Pfam" id="PF00009">
    <property type="entry name" value="GTP_EFTU"/>
    <property type="match status" value="1"/>
</dbReference>
<dbReference type="InterPro" id="IPR013842">
    <property type="entry name" value="LepA_CTD"/>
</dbReference>
<dbReference type="NCBIfam" id="TIGR01393">
    <property type="entry name" value="lepA"/>
    <property type="match status" value="1"/>
</dbReference>
<dbReference type="Pfam" id="PF06421">
    <property type="entry name" value="LepA_C"/>
    <property type="match status" value="1"/>
</dbReference>
<keyword evidence="4 7" id="KW-0648">Protein biosynthesis</keyword>
<dbReference type="Pfam" id="PF14492">
    <property type="entry name" value="EFG_III"/>
    <property type="match status" value="1"/>
</dbReference>
<dbReference type="InterPro" id="IPR031157">
    <property type="entry name" value="G_TR_CS"/>
</dbReference>
<dbReference type="InterPro" id="IPR027417">
    <property type="entry name" value="P-loop_NTPase"/>
</dbReference>
<keyword evidence="5 7" id="KW-0342">GTP-binding</keyword>
<keyword evidence="9" id="KW-0251">Elongation factor</keyword>